<dbReference type="InterPro" id="IPR050129">
    <property type="entry name" value="Zn_alcohol_dh"/>
</dbReference>
<dbReference type="Pfam" id="PF00107">
    <property type="entry name" value="ADH_zinc_N"/>
    <property type="match status" value="1"/>
</dbReference>
<keyword evidence="2 4" id="KW-0862">Zinc</keyword>
<protein>
    <submittedName>
        <fullName evidence="7">Dehydrogenase</fullName>
    </submittedName>
</protein>
<dbReference type="InterPro" id="IPR013149">
    <property type="entry name" value="ADH-like_C"/>
</dbReference>
<dbReference type="PANTHER" id="PTHR43401:SF2">
    <property type="entry name" value="L-THREONINE 3-DEHYDROGENASE"/>
    <property type="match status" value="1"/>
</dbReference>
<comment type="similarity">
    <text evidence="4">Belongs to the zinc-containing alcohol dehydrogenase family.</text>
</comment>
<dbReference type="GO" id="GO:0008270">
    <property type="term" value="F:zinc ion binding"/>
    <property type="evidence" value="ECO:0007669"/>
    <property type="project" value="InterPro"/>
</dbReference>
<organism evidence="7 8">
    <name type="scientific">[Phormidium ambiguum] IAM M-71</name>
    <dbReference type="NCBI Taxonomy" id="454136"/>
    <lineage>
        <taxon>Bacteria</taxon>
        <taxon>Bacillati</taxon>
        <taxon>Cyanobacteriota</taxon>
        <taxon>Cyanophyceae</taxon>
        <taxon>Oscillatoriophycideae</taxon>
        <taxon>Aerosakkonematales</taxon>
        <taxon>Aerosakkonemataceae</taxon>
        <taxon>Floridanema</taxon>
    </lineage>
</organism>
<dbReference type="OrthoDB" id="9770526at2"/>
<evidence type="ECO:0000259" key="5">
    <source>
        <dbReference type="Pfam" id="PF00107"/>
    </source>
</evidence>
<dbReference type="SUPFAM" id="SSF51735">
    <property type="entry name" value="NAD(P)-binding Rossmann-fold domains"/>
    <property type="match status" value="1"/>
</dbReference>
<evidence type="ECO:0000256" key="3">
    <source>
        <dbReference type="ARBA" id="ARBA00023002"/>
    </source>
</evidence>
<comment type="cofactor">
    <cofactor evidence="4">
        <name>Zn(2+)</name>
        <dbReference type="ChEBI" id="CHEBI:29105"/>
    </cofactor>
</comment>
<dbReference type="Gene3D" id="3.40.50.720">
    <property type="entry name" value="NAD(P)-binding Rossmann-like Domain"/>
    <property type="match status" value="1"/>
</dbReference>
<accession>A0A1U7I7P6</accession>
<dbReference type="InterPro" id="IPR002328">
    <property type="entry name" value="ADH_Zn_CS"/>
</dbReference>
<dbReference type="EMBL" id="MRCE01000039">
    <property type="protein sequence ID" value="OKH32456.1"/>
    <property type="molecule type" value="Genomic_DNA"/>
</dbReference>
<keyword evidence="1 4" id="KW-0479">Metal-binding</keyword>
<gene>
    <name evidence="7" type="ORF">NIES2119_26110</name>
</gene>
<dbReference type="SUPFAM" id="SSF50129">
    <property type="entry name" value="GroES-like"/>
    <property type="match status" value="1"/>
</dbReference>
<dbReference type="PANTHER" id="PTHR43401">
    <property type="entry name" value="L-THREONINE 3-DEHYDROGENASE"/>
    <property type="match status" value="1"/>
</dbReference>
<dbReference type="RefSeq" id="WP_073596415.1">
    <property type="nucleotide sequence ID" value="NZ_MRCE01000039.1"/>
</dbReference>
<keyword evidence="3" id="KW-0560">Oxidoreductase</keyword>
<feature type="domain" description="Alcohol dehydrogenase-like C-terminal" evidence="5">
    <location>
        <begin position="201"/>
        <end position="316"/>
    </location>
</feature>
<dbReference type="InterPro" id="IPR013154">
    <property type="entry name" value="ADH-like_N"/>
</dbReference>
<dbReference type="InterPro" id="IPR011032">
    <property type="entry name" value="GroES-like_sf"/>
</dbReference>
<dbReference type="GO" id="GO:0016491">
    <property type="term" value="F:oxidoreductase activity"/>
    <property type="evidence" value="ECO:0007669"/>
    <property type="project" value="UniProtKB-KW"/>
</dbReference>
<sequence length="358" mass="39187">MLGAVLYGQEDLRLESVADPIADSQEVIIQVGVATTCGTDLKVWRRGGHAKMLRPPTLFGHEAAGKIVAVGKDVQGWQVGDRVVANNSAPCMNCFFCQRQEFSLCPNLTWNNGTFAEYLKIPAQIVKHNLWRIPDGLPDALASMTEPLACVLHGVARSNIKQGDRIAVIGDGAIGLMFVAAISQPHPQPLPVYEEGRNQSQVFLFGGNDRRLEIGKKLGATQTFNYHQIPDIPTVVKELTEGWGADVVIEATGVPAVWESAIACARPGATVNLFGGCPRDTTITVNTEQLHYSELTLKGVFHNTPKYVQEALALLASRTIPFELLISEYRPLKDLEQVFQDMKNRKSIKVAMLPNMSS</sequence>
<evidence type="ECO:0000313" key="8">
    <source>
        <dbReference type="Proteomes" id="UP000185860"/>
    </source>
</evidence>
<dbReference type="Proteomes" id="UP000185860">
    <property type="component" value="Unassembled WGS sequence"/>
</dbReference>
<dbReference type="AlphaFoldDB" id="A0A1U7I7P6"/>
<dbReference type="Gene3D" id="3.90.180.10">
    <property type="entry name" value="Medium-chain alcohol dehydrogenases, catalytic domain"/>
    <property type="match status" value="1"/>
</dbReference>
<dbReference type="PROSITE" id="PS00059">
    <property type="entry name" value="ADH_ZINC"/>
    <property type="match status" value="1"/>
</dbReference>
<evidence type="ECO:0000256" key="2">
    <source>
        <dbReference type="ARBA" id="ARBA00022833"/>
    </source>
</evidence>
<dbReference type="Pfam" id="PF08240">
    <property type="entry name" value="ADH_N"/>
    <property type="match status" value="1"/>
</dbReference>
<dbReference type="STRING" id="454136.NIES2119_26110"/>
<dbReference type="InterPro" id="IPR036291">
    <property type="entry name" value="NAD(P)-bd_dom_sf"/>
</dbReference>
<evidence type="ECO:0000256" key="1">
    <source>
        <dbReference type="ARBA" id="ARBA00022723"/>
    </source>
</evidence>
<proteinExistence type="inferred from homology"/>
<feature type="domain" description="Alcohol dehydrogenase-like N-terminal" evidence="6">
    <location>
        <begin position="24"/>
        <end position="126"/>
    </location>
</feature>
<name>A0A1U7I7P6_9CYAN</name>
<evidence type="ECO:0000256" key="4">
    <source>
        <dbReference type="RuleBase" id="RU361277"/>
    </source>
</evidence>
<evidence type="ECO:0000259" key="6">
    <source>
        <dbReference type="Pfam" id="PF08240"/>
    </source>
</evidence>
<evidence type="ECO:0000313" key="7">
    <source>
        <dbReference type="EMBL" id="OKH32456.1"/>
    </source>
</evidence>
<reference evidence="7 8" key="1">
    <citation type="submission" date="2016-11" db="EMBL/GenBank/DDBJ databases">
        <title>Draft Genome Sequences of Nine Cyanobacterial Strains from Diverse Habitats.</title>
        <authorList>
            <person name="Zhu T."/>
            <person name="Hou S."/>
            <person name="Lu X."/>
            <person name="Hess W.R."/>
        </authorList>
    </citation>
    <scope>NUCLEOTIDE SEQUENCE [LARGE SCALE GENOMIC DNA]</scope>
    <source>
        <strain evidence="7 8">IAM M-71</strain>
    </source>
</reference>
<comment type="caution">
    <text evidence="7">The sequence shown here is derived from an EMBL/GenBank/DDBJ whole genome shotgun (WGS) entry which is preliminary data.</text>
</comment>